<evidence type="ECO:0000259" key="10">
    <source>
        <dbReference type="Pfam" id="PF17171"/>
    </source>
</evidence>
<gene>
    <name evidence="11" type="ORF">BJ508DRAFT_371900</name>
</gene>
<evidence type="ECO:0000256" key="1">
    <source>
        <dbReference type="ARBA" id="ARBA00004294"/>
    </source>
</evidence>
<evidence type="ECO:0000256" key="6">
    <source>
        <dbReference type="ARBA" id="ARBA00023128"/>
    </source>
</evidence>
<evidence type="ECO:0000259" key="9">
    <source>
        <dbReference type="Pfam" id="PF10568"/>
    </source>
</evidence>
<dbReference type="Pfam" id="PF10568">
    <property type="entry name" value="Tom37"/>
    <property type="match status" value="1"/>
</dbReference>
<dbReference type="InterPro" id="IPR019564">
    <property type="entry name" value="Sam37/metaxin_N"/>
</dbReference>
<dbReference type="CDD" id="cd03078">
    <property type="entry name" value="GST_N_Metaxin1_like"/>
    <property type="match status" value="1"/>
</dbReference>
<protein>
    <recommendedName>
        <fullName evidence="13">Mitochondrial outer membrane transport complex Sam37/metaxin N-terminal domain-containing protein</fullName>
    </recommendedName>
</protein>
<name>A0A3N4INW1_ASCIM</name>
<organism evidence="11 12">
    <name type="scientific">Ascobolus immersus RN42</name>
    <dbReference type="NCBI Taxonomy" id="1160509"/>
    <lineage>
        <taxon>Eukaryota</taxon>
        <taxon>Fungi</taxon>
        <taxon>Dikarya</taxon>
        <taxon>Ascomycota</taxon>
        <taxon>Pezizomycotina</taxon>
        <taxon>Pezizomycetes</taxon>
        <taxon>Pezizales</taxon>
        <taxon>Ascobolaceae</taxon>
        <taxon>Ascobolus</taxon>
    </lineage>
</organism>
<keyword evidence="6" id="KW-0496">Mitochondrion</keyword>
<keyword evidence="3" id="KW-0813">Transport</keyword>
<comment type="similarity">
    <text evidence="2">Belongs to the metaxin family.</text>
</comment>
<evidence type="ECO:0000256" key="5">
    <source>
        <dbReference type="ARBA" id="ARBA00022927"/>
    </source>
</evidence>
<dbReference type="PANTHER" id="PTHR12289:SF41">
    <property type="entry name" value="FAILED AXON CONNECTIONS-RELATED"/>
    <property type="match status" value="1"/>
</dbReference>
<dbReference type="OrthoDB" id="5835136at2759"/>
<dbReference type="AlphaFoldDB" id="A0A3N4INW1"/>
<dbReference type="GO" id="GO:0007005">
    <property type="term" value="P:mitochondrion organization"/>
    <property type="evidence" value="ECO:0007669"/>
    <property type="project" value="TreeGrafter"/>
</dbReference>
<dbReference type="STRING" id="1160509.A0A3N4INW1"/>
<feature type="domain" description="Mitochondrial outer membrane transport complex Sam37/metaxin N-terminal" evidence="9">
    <location>
        <begin position="20"/>
        <end position="142"/>
    </location>
</feature>
<feature type="region of interest" description="Disordered" evidence="8">
    <location>
        <begin position="398"/>
        <end position="459"/>
    </location>
</feature>
<dbReference type="SUPFAM" id="SSF47616">
    <property type="entry name" value="GST C-terminal domain-like"/>
    <property type="match status" value="1"/>
</dbReference>
<dbReference type="InterPro" id="IPR050931">
    <property type="entry name" value="Mito_Protein_Transport_Metaxin"/>
</dbReference>
<dbReference type="InterPro" id="IPR036282">
    <property type="entry name" value="Glutathione-S-Trfase_C_sf"/>
</dbReference>
<evidence type="ECO:0000256" key="4">
    <source>
        <dbReference type="ARBA" id="ARBA00022787"/>
    </source>
</evidence>
<keyword evidence="7" id="KW-0472">Membrane</keyword>
<evidence type="ECO:0008006" key="13">
    <source>
        <dbReference type="Google" id="ProtNLM"/>
    </source>
</evidence>
<evidence type="ECO:0000256" key="8">
    <source>
        <dbReference type="SAM" id="MobiDB-lite"/>
    </source>
</evidence>
<feature type="domain" description="Metaxin glutathione S-transferase" evidence="10">
    <location>
        <begin position="207"/>
        <end position="272"/>
    </location>
</feature>
<dbReference type="EMBL" id="ML119646">
    <property type="protein sequence ID" value="RPA87599.1"/>
    <property type="molecule type" value="Genomic_DNA"/>
</dbReference>
<evidence type="ECO:0000313" key="11">
    <source>
        <dbReference type="EMBL" id="RPA87599.1"/>
    </source>
</evidence>
<proteinExistence type="inferred from homology"/>
<reference evidence="11 12" key="1">
    <citation type="journal article" date="2018" name="Nat. Ecol. Evol.">
        <title>Pezizomycetes genomes reveal the molecular basis of ectomycorrhizal truffle lifestyle.</title>
        <authorList>
            <person name="Murat C."/>
            <person name="Payen T."/>
            <person name="Noel B."/>
            <person name="Kuo A."/>
            <person name="Morin E."/>
            <person name="Chen J."/>
            <person name="Kohler A."/>
            <person name="Krizsan K."/>
            <person name="Balestrini R."/>
            <person name="Da Silva C."/>
            <person name="Montanini B."/>
            <person name="Hainaut M."/>
            <person name="Levati E."/>
            <person name="Barry K.W."/>
            <person name="Belfiori B."/>
            <person name="Cichocki N."/>
            <person name="Clum A."/>
            <person name="Dockter R.B."/>
            <person name="Fauchery L."/>
            <person name="Guy J."/>
            <person name="Iotti M."/>
            <person name="Le Tacon F."/>
            <person name="Lindquist E.A."/>
            <person name="Lipzen A."/>
            <person name="Malagnac F."/>
            <person name="Mello A."/>
            <person name="Molinier V."/>
            <person name="Miyauchi S."/>
            <person name="Poulain J."/>
            <person name="Riccioni C."/>
            <person name="Rubini A."/>
            <person name="Sitrit Y."/>
            <person name="Splivallo R."/>
            <person name="Traeger S."/>
            <person name="Wang M."/>
            <person name="Zifcakova L."/>
            <person name="Wipf D."/>
            <person name="Zambonelli A."/>
            <person name="Paolocci F."/>
            <person name="Nowrousian M."/>
            <person name="Ottonello S."/>
            <person name="Baldrian P."/>
            <person name="Spatafora J.W."/>
            <person name="Henrissat B."/>
            <person name="Nagy L.G."/>
            <person name="Aury J.M."/>
            <person name="Wincker P."/>
            <person name="Grigoriev I.V."/>
            <person name="Bonfante P."/>
            <person name="Martin F.M."/>
        </authorList>
    </citation>
    <scope>NUCLEOTIDE SEQUENCE [LARGE SCALE GENOMIC DNA]</scope>
    <source>
        <strain evidence="11 12">RN42</strain>
    </source>
</reference>
<evidence type="ECO:0000256" key="3">
    <source>
        <dbReference type="ARBA" id="ARBA00022448"/>
    </source>
</evidence>
<dbReference type="GO" id="GO:0001401">
    <property type="term" value="C:SAM complex"/>
    <property type="evidence" value="ECO:0007669"/>
    <property type="project" value="InterPro"/>
</dbReference>
<comment type="subcellular location">
    <subcellularLocation>
        <location evidence="1">Mitochondrion outer membrane</location>
    </subcellularLocation>
</comment>
<dbReference type="GO" id="GO:0015031">
    <property type="term" value="P:protein transport"/>
    <property type="evidence" value="ECO:0007669"/>
    <property type="project" value="UniProtKB-KW"/>
</dbReference>
<feature type="compositionally biased region" description="Acidic residues" evidence="8">
    <location>
        <begin position="413"/>
        <end position="427"/>
    </location>
</feature>
<dbReference type="Pfam" id="PF17171">
    <property type="entry name" value="GST_C_6"/>
    <property type="match status" value="1"/>
</dbReference>
<keyword evidence="12" id="KW-1185">Reference proteome</keyword>
<accession>A0A3N4INW1</accession>
<keyword evidence="4" id="KW-1000">Mitochondrion outer membrane</keyword>
<dbReference type="Proteomes" id="UP000275078">
    <property type="component" value="Unassembled WGS sequence"/>
</dbReference>
<evidence type="ECO:0000256" key="2">
    <source>
        <dbReference type="ARBA" id="ARBA00009170"/>
    </source>
</evidence>
<evidence type="ECO:0000256" key="7">
    <source>
        <dbReference type="ARBA" id="ARBA00023136"/>
    </source>
</evidence>
<evidence type="ECO:0000313" key="12">
    <source>
        <dbReference type="Proteomes" id="UP000275078"/>
    </source>
</evidence>
<sequence>MLELHVWGPAFGLPSFDAECLATIAFLSFAMSRDEFVVVNSSNPLLSPEQKLPLLRDGTTLISSFQNIVHYVKSLPSVHDINAELSPLQRAQSIAFSSLVTARATDLFDSAFYLNSENYTGAIRPLISSLLPFPVRYMLPQQLLAAAKDRQGVAPAHFDEDTSISITANPAEAVDVTTTAHLTTAPAGPGELSATKRATFRLEALAKDLYAPLLEQLQDKPFLISSEQDRPSEADCLAFGYLAICLFSDLPNNIVSESLRNKYPRLAAWVHKLRPALLGPLLEPDQIAKLEGPEPTRFSENGLQFAASRGERGDLVWLGRLVLSSLPFAGYFSKNQKVVEEEKDAAETPEEKERRIAMKKAQARRKWVNGLVLAAGLVGWIGYVIYGTDVQVVFVDGDEEDDENVRHSGHRDDDEEEEEEEDEEDEGEYHPDLSDEDNEGIEDQLVGVQYDGDDDDDDF</sequence>
<dbReference type="PANTHER" id="PTHR12289">
    <property type="entry name" value="METAXIN RELATED"/>
    <property type="match status" value="1"/>
</dbReference>
<dbReference type="InterPro" id="IPR033468">
    <property type="entry name" value="Metaxin_GST"/>
</dbReference>
<keyword evidence="5" id="KW-0653">Protein transport</keyword>